<dbReference type="AlphaFoldDB" id="A0A0F9FSL9"/>
<evidence type="ECO:0008006" key="2">
    <source>
        <dbReference type="Google" id="ProtNLM"/>
    </source>
</evidence>
<feature type="non-terminal residue" evidence="1">
    <location>
        <position position="288"/>
    </location>
</feature>
<reference evidence="1" key="1">
    <citation type="journal article" date="2015" name="Nature">
        <title>Complex archaea that bridge the gap between prokaryotes and eukaryotes.</title>
        <authorList>
            <person name="Spang A."/>
            <person name="Saw J.H."/>
            <person name="Jorgensen S.L."/>
            <person name="Zaremba-Niedzwiedzka K."/>
            <person name="Martijn J."/>
            <person name="Lind A.E."/>
            <person name="van Eijk R."/>
            <person name="Schleper C."/>
            <person name="Guy L."/>
            <person name="Ettema T.J."/>
        </authorList>
    </citation>
    <scope>NUCLEOTIDE SEQUENCE</scope>
</reference>
<dbReference type="EMBL" id="LAZR01031320">
    <property type="protein sequence ID" value="KKL54102.1"/>
    <property type="molecule type" value="Genomic_DNA"/>
</dbReference>
<gene>
    <name evidence="1" type="ORF">LCGC14_2268750</name>
</gene>
<sequence>MADITIEALAYSGIYGIAARGGPFWTSTTVGYVIYSDNYADFKYKKTVDGGANWAGAVNIRTGAIFAYDCWADWQTPGDAGTKIHIVYIDADSDDVRYVYLDTSTDSVSGDRLIEAIQGTGALSASVGRRRQLTTITKARGGNLAVAMHYTDSALSMFYPFYTSPDGVTWTSRASPLEANIWEKALLFPGNEADNQDLWATYVDRSVSEISLKTYDNSGNSWSEQLLSANIIPTSIYLQMDGAIRLSDGHLIFAAWSEYDTSFADLLVWDINGAGSIVAKTNIFNNAP</sequence>
<comment type="caution">
    <text evidence="1">The sequence shown here is derived from an EMBL/GenBank/DDBJ whole genome shotgun (WGS) entry which is preliminary data.</text>
</comment>
<organism evidence="1">
    <name type="scientific">marine sediment metagenome</name>
    <dbReference type="NCBI Taxonomy" id="412755"/>
    <lineage>
        <taxon>unclassified sequences</taxon>
        <taxon>metagenomes</taxon>
        <taxon>ecological metagenomes</taxon>
    </lineage>
</organism>
<evidence type="ECO:0000313" key="1">
    <source>
        <dbReference type="EMBL" id="KKL54102.1"/>
    </source>
</evidence>
<dbReference type="SUPFAM" id="SSF50939">
    <property type="entry name" value="Sialidases"/>
    <property type="match status" value="1"/>
</dbReference>
<accession>A0A0F9FSL9</accession>
<dbReference type="InterPro" id="IPR036278">
    <property type="entry name" value="Sialidase_sf"/>
</dbReference>
<proteinExistence type="predicted"/>
<name>A0A0F9FSL9_9ZZZZ</name>
<protein>
    <recommendedName>
        <fullName evidence="2">Sialidase domain-containing protein</fullName>
    </recommendedName>
</protein>